<keyword evidence="8" id="KW-0560">Oxidoreductase</keyword>
<evidence type="ECO:0000256" key="3">
    <source>
        <dbReference type="ARBA" id="ARBA00013107"/>
    </source>
</evidence>
<dbReference type="AlphaFoldDB" id="A0A6L2Q6J9"/>
<organism evidence="14 15">
    <name type="scientific">Coptotermes formosanus</name>
    <name type="common">Formosan subterranean termite</name>
    <dbReference type="NCBI Taxonomy" id="36987"/>
    <lineage>
        <taxon>Eukaryota</taxon>
        <taxon>Metazoa</taxon>
        <taxon>Ecdysozoa</taxon>
        <taxon>Arthropoda</taxon>
        <taxon>Hexapoda</taxon>
        <taxon>Insecta</taxon>
        <taxon>Pterygota</taxon>
        <taxon>Neoptera</taxon>
        <taxon>Polyneoptera</taxon>
        <taxon>Dictyoptera</taxon>
        <taxon>Blattodea</taxon>
        <taxon>Blattoidea</taxon>
        <taxon>Termitoidae</taxon>
        <taxon>Rhinotermitidae</taxon>
        <taxon>Coptotermes</taxon>
    </lineage>
</organism>
<dbReference type="Proteomes" id="UP000502823">
    <property type="component" value="Unassembled WGS sequence"/>
</dbReference>
<dbReference type="InterPro" id="IPR002908">
    <property type="entry name" value="Frataxin/CyaY"/>
</dbReference>
<evidence type="ECO:0000256" key="7">
    <source>
        <dbReference type="ARBA" id="ARBA00022946"/>
    </source>
</evidence>
<evidence type="ECO:0000256" key="6">
    <source>
        <dbReference type="ARBA" id="ARBA00022496"/>
    </source>
</evidence>
<accession>A0A6L2Q6J9</accession>
<evidence type="ECO:0000256" key="4">
    <source>
        <dbReference type="ARBA" id="ARBA00022434"/>
    </source>
</evidence>
<dbReference type="Gene3D" id="3.30.920.10">
    <property type="entry name" value="Frataxin/CyaY"/>
    <property type="match status" value="1"/>
</dbReference>
<comment type="subcellular location">
    <subcellularLocation>
        <location evidence="1">Mitochondrion</location>
    </subcellularLocation>
</comment>
<evidence type="ECO:0000256" key="9">
    <source>
        <dbReference type="ARBA" id="ARBA00023004"/>
    </source>
</evidence>
<keyword evidence="4" id="KW-0409">Iron storage</keyword>
<sequence>MLSRFCNRLSLRVTVVRLDTCLTYDKGRRGFKSLVEHKRCILTYARENNERYKQKRFCGYSGTIGGPLTHVTYEQVCNETLESLSEYFEEIVEEAAHLKAADVSYSDGVLTVKFGVPHGTYVINRQTPNLQIWLSSPISGPKRYDFHDGRWIYRHDGVSLHELLSQEIPDIVNRHVDFFHCAYSGSSK</sequence>
<dbReference type="SMART" id="SM01219">
    <property type="entry name" value="Frataxin_Cyay"/>
    <property type="match status" value="1"/>
</dbReference>
<dbReference type="GO" id="GO:0006826">
    <property type="term" value="P:iron ion transport"/>
    <property type="evidence" value="ECO:0007669"/>
    <property type="project" value="UniProtKB-KW"/>
</dbReference>
<comment type="catalytic activity">
    <reaction evidence="13">
        <text>4 Fe(2+) + O2 + 4 H(+) = 4 Fe(3+) + 2 H2O</text>
        <dbReference type="Rhea" id="RHEA:11148"/>
        <dbReference type="ChEBI" id="CHEBI:15377"/>
        <dbReference type="ChEBI" id="CHEBI:15378"/>
        <dbReference type="ChEBI" id="CHEBI:15379"/>
        <dbReference type="ChEBI" id="CHEBI:29033"/>
        <dbReference type="ChEBI" id="CHEBI:29034"/>
        <dbReference type="EC" id="1.16.3.1"/>
    </reaction>
</comment>
<dbReference type="GO" id="GO:0008198">
    <property type="term" value="F:ferrous iron binding"/>
    <property type="evidence" value="ECO:0007669"/>
    <property type="project" value="TreeGrafter"/>
</dbReference>
<dbReference type="GO" id="GO:0016226">
    <property type="term" value="P:iron-sulfur cluster assembly"/>
    <property type="evidence" value="ECO:0007669"/>
    <property type="project" value="InterPro"/>
</dbReference>
<dbReference type="NCBIfam" id="TIGR03422">
    <property type="entry name" value="mito_frataxin"/>
    <property type="match status" value="1"/>
</dbReference>
<keyword evidence="9" id="KW-0408">Iron</keyword>
<dbReference type="NCBIfam" id="TIGR03421">
    <property type="entry name" value="FeS_CyaY"/>
    <property type="match status" value="1"/>
</dbReference>
<comment type="caution">
    <text evidence="14">The sequence shown here is derived from an EMBL/GenBank/DDBJ whole genome shotgun (WGS) entry which is preliminary data.</text>
</comment>
<keyword evidence="15" id="KW-1185">Reference proteome</keyword>
<dbReference type="InterPro" id="IPR017789">
    <property type="entry name" value="Frataxin"/>
</dbReference>
<dbReference type="FunFam" id="3.30.920.10:FF:000002">
    <property type="entry name" value="Frataxin, mitochondrial"/>
    <property type="match status" value="1"/>
</dbReference>
<gene>
    <name evidence="14" type="ORF">Cfor_06511</name>
</gene>
<dbReference type="CDD" id="cd00503">
    <property type="entry name" value="Frataxin"/>
    <property type="match status" value="1"/>
</dbReference>
<dbReference type="PANTHER" id="PTHR16821:SF2">
    <property type="entry name" value="FRATAXIN, MITOCHONDRIAL"/>
    <property type="match status" value="1"/>
</dbReference>
<protein>
    <recommendedName>
        <fullName evidence="3">ferroxidase</fullName>
        <ecNumber evidence="3">1.16.3.1</ecNumber>
    </recommendedName>
</protein>
<name>A0A6L2Q6J9_COPFO</name>
<dbReference type="PROSITE" id="PS50810">
    <property type="entry name" value="FRATAXIN_2"/>
    <property type="match status" value="1"/>
</dbReference>
<dbReference type="GO" id="GO:0004322">
    <property type="term" value="F:ferroxidase activity"/>
    <property type="evidence" value="ECO:0007669"/>
    <property type="project" value="UniProtKB-EC"/>
</dbReference>
<dbReference type="GO" id="GO:0008199">
    <property type="term" value="F:ferric iron binding"/>
    <property type="evidence" value="ECO:0007669"/>
    <property type="project" value="InterPro"/>
</dbReference>
<dbReference type="GO" id="GO:0034986">
    <property type="term" value="F:iron chaperone activity"/>
    <property type="evidence" value="ECO:0007669"/>
    <property type="project" value="TreeGrafter"/>
</dbReference>
<keyword evidence="5" id="KW-0813">Transport</keyword>
<proteinExistence type="inferred from homology"/>
<dbReference type="InterPro" id="IPR020895">
    <property type="entry name" value="Frataxin_CS"/>
</dbReference>
<dbReference type="InterPro" id="IPR036524">
    <property type="entry name" value="Frataxin/CyaY_sf"/>
</dbReference>
<dbReference type="Pfam" id="PF01491">
    <property type="entry name" value="Frataxin_Cyay"/>
    <property type="match status" value="1"/>
</dbReference>
<evidence type="ECO:0000256" key="2">
    <source>
        <dbReference type="ARBA" id="ARBA00008183"/>
    </source>
</evidence>
<dbReference type="OrthoDB" id="1897642at2759"/>
<dbReference type="PRINTS" id="PR00904">
    <property type="entry name" value="FRATAXIN"/>
</dbReference>
<evidence type="ECO:0000256" key="5">
    <source>
        <dbReference type="ARBA" id="ARBA00022448"/>
    </source>
</evidence>
<evidence type="ECO:0000313" key="15">
    <source>
        <dbReference type="Proteomes" id="UP000502823"/>
    </source>
</evidence>
<dbReference type="InParanoid" id="A0A6L2Q6J9"/>
<dbReference type="GO" id="GO:0005739">
    <property type="term" value="C:mitochondrion"/>
    <property type="evidence" value="ECO:0007669"/>
    <property type="project" value="UniProtKB-SubCell"/>
</dbReference>
<keyword evidence="12" id="KW-0350">Heme biosynthesis</keyword>
<dbReference type="EMBL" id="BLKM01002183">
    <property type="protein sequence ID" value="GFG40499.1"/>
    <property type="molecule type" value="Genomic_DNA"/>
</dbReference>
<dbReference type="PANTHER" id="PTHR16821">
    <property type="entry name" value="FRATAXIN"/>
    <property type="match status" value="1"/>
</dbReference>
<evidence type="ECO:0000256" key="10">
    <source>
        <dbReference type="ARBA" id="ARBA00023065"/>
    </source>
</evidence>
<evidence type="ECO:0000256" key="1">
    <source>
        <dbReference type="ARBA" id="ARBA00004173"/>
    </source>
</evidence>
<dbReference type="FunCoup" id="A0A6L2Q6J9">
    <property type="interactions" value="570"/>
</dbReference>
<keyword evidence="7" id="KW-0809">Transit peptide</keyword>
<dbReference type="SUPFAM" id="SSF55387">
    <property type="entry name" value="Frataxin/Nqo15-like"/>
    <property type="match status" value="1"/>
</dbReference>
<evidence type="ECO:0000256" key="13">
    <source>
        <dbReference type="ARBA" id="ARBA00047990"/>
    </source>
</evidence>
<dbReference type="GO" id="GO:0006783">
    <property type="term" value="P:heme biosynthetic process"/>
    <property type="evidence" value="ECO:0007669"/>
    <property type="project" value="UniProtKB-KW"/>
</dbReference>
<dbReference type="PROSITE" id="PS01344">
    <property type="entry name" value="FRATAXIN_1"/>
    <property type="match status" value="1"/>
</dbReference>
<evidence type="ECO:0000256" key="11">
    <source>
        <dbReference type="ARBA" id="ARBA00023128"/>
    </source>
</evidence>
<evidence type="ECO:0000256" key="12">
    <source>
        <dbReference type="ARBA" id="ARBA00023133"/>
    </source>
</evidence>
<dbReference type="EC" id="1.16.3.1" evidence="3"/>
<reference evidence="15" key="1">
    <citation type="submission" date="2020-01" db="EMBL/GenBank/DDBJ databases">
        <title>Draft genome sequence of the Termite Coptotermes fromosanus.</title>
        <authorList>
            <person name="Itakura S."/>
            <person name="Yosikawa Y."/>
            <person name="Umezawa K."/>
        </authorList>
    </citation>
    <scope>NUCLEOTIDE SEQUENCE [LARGE SCALE GENOMIC DNA]</scope>
</reference>
<dbReference type="GO" id="GO:0006879">
    <property type="term" value="P:intracellular iron ion homeostasis"/>
    <property type="evidence" value="ECO:0007669"/>
    <property type="project" value="UniProtKB-KW"/>
</dbReference>
<evidence type="ECO:0000256" key="8">
    <source>
        <dbReference type="ARBA" id="ARBA00023002"/>
    </source>
</evidence>
<keyword evidence="11" id="KW-0496">Mitochondrion</keyword>
<keyword evidence="6" id="KW-0410">Iron transport</keyword>
<dbReference type="GO" id="GO:0051537">
    <property type="term" value="F:2 iron, 2 sulfur cluster binding"/>
    <property type="evidence" value="ECO:0007669"/>
    <property type="project" value="TreeGrafter"/>
</dbReference>
<evidence type="ECO:0000313" key="14">
    <source>
        <dbReference type="EMBL" id="GFG40499.1"/>
    </source>
</evidence>
<keyword evidence="10" id="KW-0406">Ion transport</keyword>
<comment type="similarity">
    <text evidence="2">Belongs to the frataxin family.</text>
</comment>